<feature type="transmembrane region" description="Helical" evidence="4">
    <location>
        <begin position="460"/>
        <end position="479"/>
    </location>
</feature>
<dbReference type="SUPFAM" id="SSF53187">
    <property type="entry name" value="Zn-dependent exopeptidases"/>
    <property type="match status" value="1"/>
</dbReference>
<organism evidence="7 8">
    <name type="scientific">Anaeramoeba flamelloides</name>
    <dbReference type="NCBI Taxonomy" id="1746091"/>
    <lineage>
        <taxon>Eukaryota</taxon>
        <taxon>Metamonada</taxon>
        <taxon>Anaeramoebidae</taxon>
        <taxon>Anaeramoeba</taxon>
    </lineage>
</organism>
<keyword evidence="5" id="KW-0732">Signal</keyword>
<accession>A0ABQ8ZC06</accession>
<sequence>MDLNKYHLFTSLLVLILVQFLFTPKIVEKCLEAPPITEKAESASESTFSIERVMDFMQRVPTGPRQIGSKAMDETKKLIKSELLGYEKPTDYIHFEYDDSTKFSCQLEDPGYMYHIEDESQIMVRLSNNLTSAADDDTCILVSAHIDSHWTGVGANDDLIHIASMMELVRNFLNPISPPSAIKSTLVFAFLDSEEWSFDGSCVVSQHPWAKKCKYIANLESMGDSRLKMVPSQYGPRGAWLTELLTDRSIGKSQFALCPLFVDIFNAGLVSSGTDNEVYKDKDLGPNGGLSGFDFVYAQETWVYHTSLDNMEHIFPRNIQAGGTALQSLLTRATHYLNENPDSDGGDDDDDQQSWFSLFMLFGKPYVLNSAKVVSLLVVFLVISILLFVLFFNLVYRRTSQRGTKYYYLKLLSKNISKIVLIQLLTFVVGVVILLIIFSIGMSISKISYTFYSLETNTQISMMFLYCFFIATLSSYLQYKYFHSHSIQDLGLINLYAFLFYTILFAIIICSLKLATSYLPMLYIFCETLLIVSFLMIKKEYYHYYFKLSNRIKITNVKLQLSFLSVLLCSVSLFVLFLLSEHTWELLQYSIEPLEGMLLESKIADLIIPLVSFLIVFPTSYLTLVPILTLLPKIFFLITSLFERSNDSENYYFKLKQFNDPKQDKQNSDDCFSSSQNFDENNEGTKQNYSKEMDQDRNKNKKKKKINTDQDEDDFELVFKDKKLENDDSEESEKEYLANVSDSDDGDTGSNSSDDKEKSTNMKDQSINEKTALNKKKCSHNGKILLTSHENLGYSNYFKNFLLFLIVILIITLTISLIVVWSQARYADGKGGRILLKLKFDNDQSYIQLQPSKEQDLYLLTDAVDDLKDYTYTKDVDCDIKQGIEGECLKIKEKDVEFNSTILHNHGTVSIVQIDTDNFHEINVKIEFDGTEDNRGMYGLNVCPASDQGEFTITAQAEGFPKFTNEETFFADSYPCVKIIGRIPSLNGSNNWYFDLPKGKLANIDYFTSTSEIELDLLRFWNNLPEYLYPFGRWGFWSPSLYLKSYENQ</sequence>
<keyword evidence="4" id="KW-1133">Transmembrane helix</keyword>
<dbReference type="InterPro" id="IPR007484">
    <property type="entry name" value="Peptidase_M28"/>
</dbReference>
<comment type="caution">
    <text evidence="7">The sequence shown here is derived from an EMBL/GenBank/DDBJ whole genome shotgun (WGS) entry which is preliminary data.</text>
</comment>
<comment type="cofactor">
    <cofactor evidence="1">
        <name>Zn(2+)</name>
        <dbReference type="ChEBI" id="CHEBI:29105"/>
    </cofactor>
</comment>
<evidence type="ECO:0000256" key="3">
    <source>
        <dbReference type="SAM" id="MobiDB-lite"/>
    </source>
</evidence>
<evidence type="ECO:0000256" key="5">
    <source>
        <dbReference type="SAM" id="SignalP"/>
    </source>
</evidence>
<feature type="compositionally biased region" description="Polar residues" evidence="3">
    <location>
        <begin position="669"/>
        <end position="688"/>
    </location>
</feature>
<evidence type="ECO:0000256" key="2">
    <source>
        <dbReference type="ARBA" id="ARBA00005634"/>
    </source>
</evidence>
<feature type="transmembrane region" description="Helical" evidence="4">
    <location>
        <begin position="521"/>
        <end position="538"/>
    </location>
</feature>
<dbReference type="EMBL" id="JAOAOG010000023">
    <property type="protein sequence ID" value="KAJ6254293.1"/>
    <property type="molecule type" value="Genomic_DNA"/>
</dbReference>
<dbReference type="PANTHER" id="PTHR12147">
    <property type="entry name" value="METALLOPEPTIDASE M28 FAMILY MEMBER"/>
    <property type="match status" value="1"/>
</dbReference>
<dbReference type="PANTHER" id="PTHR12147:SF26">
    <property type="entry name" value="PEPTIDASE M28 DOMAIN-CONTAINING PROTEIN"/>
    <property type="match status" value="1"/>
</dbReference>
<gene>
    <name evidence="7" type="ORF">M0813_12475</name>
</gene>
<feature type="transmembrane region" description="Helical" evidence="4">
    <location>
        <begin position="373"/>
        <end position="396"/>
    </location>
</feature>
<reference evidence="7" key="1">
    <citation type="submission" date="2022-08" db="EMBL/GenBank/DDBJ databases">
        <title>Novel sulfate-reducing endosymbionts in the free-living metamonad Anaeramoeba.</title>
        <authorList>
            <person name="Jerlstrom-Hultqvist J."/>
            <person name="Cepicka I."/>
            <person name="Gallot-Lavallee L."/>
            <person name="Salas-Leiva D."/>
            <person name="Curtis B.A."/>
            <person name="Zahonova K."/>
            <person name="Pipaliya S."/>
            <person name="Dacks J."/>
            <person name="Roger A.J."/>
        </authorList>
    </citation>
    <scope>NUCLEOTIDE SEQUENCE</scope>
    <source>
        <strain evidence="7">Schooner1</strain>
    </source>
</reference>
<dbReference type="InterPro" id="IPR045175">
    <property type="entry name" value="M28_fam"/>
</dbReference>
<evidence type="ECO:0000259" key="6">
    <source>
        <dbReference type="Pfam" id="PF04389"/>
    </source>
</evidence>
<feature type="chain" id="PRO_5045205253" evidence="5">
    <location>
        <begin position="29"/>
        <end position="1049"/>
    </location>
</feature>
<name>A0ABQ8ZC06_9EUKA</name>
<feature type="compositionally biased region" description="Polar residues" evidence="3">
    <location>
        <begin position="762"/>
        <end position="771"/>
    </location>
</feature>
<keyword evidence="4" id="KW-0812">Transmembrane</keyword>
<feature type="compositionally biased region" description="Basic and acidic residues" evidence="3">
    <location>
        <begin position="689"/>
        <end position="698"/>
    </location>
</feature>
<protein>
    <submittedName>
        <fullName evidence="7">Endoplasmic reticulum metallopeptidase 1</fullName>
    </submittedName>
</protein>
<feature type="transmembrane region" description="Helical" evidence="4">
    <location>
        <begin position="416"/>
        <end position="440"/>
    </location>
</feature>
<feature type="transmembrane region" description="Helical" evidence="4">
    <location>
        <begin position="606"/>
        <end position="631"/>
    </location>
</feature>
<feature type="domain" description="Peptidase M28" evidence="6">
    <location>
        <begin position="135"/>
        <end position="323"/>
    </location>
</feature>
<feature type="region of interest" description="Disordered" evidence="3">
    <location>
        <begin position="661"/>
        <end position="709"/>
    </location>
</feature>
<proteinExistence type="inferred from homology"/>
<comment type="similarity">
    <text evidence="2">Belongs to the peptidase M28 family. M28B subfamily.</text>
</comment>
<dbReference type="Gene3D" id="3.40.630.10">
    <property type="entry name" value="Zn peptidases"/>
    <property type="match status" value="1"/>
</dbReference>
<keyword evidence="8" id="KW-1185">Reference proteome</keyword>
<feature type="transmembrane region" description="Helical" evidence="4">
    <location>
        <begin position="801"/>
        <end position="821"/>
    </location>
</feature>
<evidence type="ECO:0000313" key="8">
    <source>
        <dbReference type="Proteomes" id="UP001150062"/>
    </source>
</evidence>
<feature type="signal peptide" evidence="5">
    <location>
        <begin position="1"/>
        <end position="28"/>
    </location>
</feature>
<feature type="transmembrane region" description="Helical" evidence="4">
    <location>
        <begin position="491"/>
        <end position="515"/>
    </location>
</feature>
<dbReference type="Proteomes" id="UP001150062">
    <property type="component" value="Unassembled WGS sequence"/>
</dbReference>
<dbReference type="Pfam" id="PF04389">
    <property type="entry name" value="Peptidase_M28"/>
    <property type="match status" value="1"/>
</dbReference>
<evidence type="ECO:0000313" key="7">
    <source>
        <dbReference type="EMBL" id="KAJ6254293.1"/>
    </source>
</evidence>
<keyword evidence="4" id="KW-0472">Membrane</keyword>
<evidence type="ECO:0000256" key="4">
    <source>
        <dbReference type="SAM" id="Phobius"/>
    </source>
</evidence>
<evidence type="ECO:0000256" key="1">
    <source>
        <dbReference type="ARBA" id="ARBA00001947"/>
    </source>
</evidence>
<feature type="transmembrane region" description="Helical" evidence="4">
    <location>
        <begin position="559"/>
        <end position="579"/>
    </location>
</feature>
<feature type="region of interest" description="Disordered" evidence="3">
    <location>
        <begin position="726"/>
        <end position="774"/>
    </location>
</feature>